<dbReference type="KEGG" id="apuu:APUU_40925S"/>
<accession>A0A7R7XMY0</accession>
<evidence type="ECO:0000313" key="2">
    <source>
        <dbReference type="EMBL" id="BCS24481.1"/>
    </source>
</evidence>
<gene>
    <name evidence="2" type="ORF">APUU_40925S</name>
</gene>
<dbReference type="Proteomes" id="UP000654913">
    <property type="component" value="Chromosome 4"/>
</dbReference>
<dbReference type="RefSeq" id="XP_041556675.1">
    <property type="nucleotide sequence ID" value="XM_041704051.1"/>
</dbReference>
<keyword evidence="3" id="KW-1185">Reference proteome</keyword>
<dbReference type="EMBL" id="AP024446">
    <property type="protein sequence ID" value="BCS24481.1"/>
    <property type="molecule type" value="Genomic_DNA"/>
</dbReference>
<reference evidence="2" key="2">
    <citation type="submission" date="2021-02" db="EMBL/GenBank/DDBJ databases">
        <title>Aspergillus puulaauensis MK2 genome sequence.</title>
        <authorList>
            <person name="Futagami T."/>
            <person name="Mori K."/>
            <person name="Kadooka C."/>
            <person name="Tanaka T."/>
        </authorList>
    </citation>
    <scope>NUCLEOTIDE SEQUENCE</scope>
    <source>
        <strain evidence="2">MK2</strain>
    </source>
</reference>
<protein>
    <submittedName>
        <fullName evidence="2">Uncharacterized protein</fullName>
    </submittedName>
</protein>
<feature type="compositionally biased region" description="Basic and acidic residues" evidence="1">
    <location>
        <begin position="48"/>
        <end position="79"/>
    </location>
</feature>
<feature type="compositionally biased region" description="Basic and acidic residues" evidence="1">
    <location>
        <begin position="98"/>
        <end position="108"/>
    </location>
</feature>
<feature type="region of interest" description="Disordered" evidence="1">
    <location>
        <begin position="1"/>
        <end position="108"/>
    </location>
</feature>
<dbReference type="GeneID" id="64974486"/>
<reference evidence="2" key="1">
    <citation type="submission" date="2021-01" db="EMBL/GenBank/DDBJ databases">
        <authorList>
            <consortium name="Aspergillus puulaauensis MK2 genome sequencing consortium"/>
            <person name="Kazuki M."/>
            <person name="Futagami T."/>
        </authorList>
    </citation>
    <scope>NUCLEOTIDE SEQUENCE</scope>
    <source>
        <strain evidence="2">MK2</strain>
    </source>
</reference>
<sequence length="108" mass="11969">MHQNTPCGVELEEGGPSVAVPTPEWNSSRSRSTRSGPSQTEKQFPCALEKKRQDRRSCTPGKVDETNPKLEPCRGGRRDDDEERDSDHSPPSSAGSRDPAEHKWRAGK</sequence>
<evidence type="ECO:0000256" key="1">
    <source>
        <dbReference type="SAM" id="MobiDB-lite"/>
    </source>
</evidence>
<dbReference type="AlphaFoldDB" id="A0A7R7XMY0"/>
<evidence type="ECO:0000313" key="3">
    <source>
        <dbReference type="Proteomes" id="UP000654913"/>
    </source>
</evidence>
<organism evidence="2 3">
    <name type="scientific">Aspergillus puulaauensis</name>
    <dbReference type="NCBI Taxonomy" id="1220207"/>
    <lineage>
        <taxon>Eukaryota</taxon>
        <taxon>Fungi</taxon>
        <taxon>Dikarya</taxon>
        <taxon>Ascomycota</taxon>
        <taxon>Pezizomycotina</taxon>
        <taxon>Eurotiomycetes</taxon>
        <taxon>Eurotiomycetidae</taxon>
        <taxon>Eurotiales</taxon>
        <taxon>Aspergillaceae</taxon>
        <taxon>Aspergillus</taxon>
    </lineage>
</organism>
<name>A0A7R7XMY0_9EURO</name>
<proteinExistence type="predicted"/>